<dbReference type="AlphaFoldDB" id="A0A644WV33"/>
<organism evidence="1">
    <name type="scientific">bioreactor metagenome</name>
    <dbReference type="NCBI Taxonomy" id="1076179"/>
    <lineage>
        <taxon>unclassified sequences</taxon>
        <taxon>metagenomes</taxon>
        <taxon>ecological metagenomes</taxon>
    </lineage>
</organism>
<dbReference type="EMBL" id="VSSQ01001348">
    <property type="protein sequence ID" value="MPM07547.1"/>
    <property type="molecule type" value="Genomic_DNA"/>
</dbReference>
<evidence type="ECO:0000313" key="1">
    <source>
        <dbReference type="EMBL" id="MPM07547.1"/>
    </source>
</evidence>
<protein>
    <submittedName>
        <fullName evidence="1">Uncharacterized protein</fullName>
    </submittedName>
</protein>
<name>A0A644WV33_9ZZZZ</name>
<gene>
    <name evidence="1" type="ORF">SDC9_53853</name>
</gene>
<reference evidence="1" key="1">
    <citation type="submission" date="2019-08" db="EMBL/GenBank/DDBJ databases">
        <authorList>
            <person name="Kucharzyk K."/>
            <person name="Murdoch R.W."/>
            <person name="Higgins S."/>
            <person name="Loffler F."/>
        </authorList>
    </citation>
    <scope>NUCLEOTIDE SEQUENCE</scope>
</reference>
<sequence length="37" mass="4348">MDGEMICFLEMYNVKISMKIKSEGNVFYGKSNEIQRN</sequence>
<proteinExistence type="predicted"/>
<comment type="caution">
    <text evidence="1">The sequence shown here is derived from an EMBL/GenBank/DDBJ whole genome shotgun (WGS) entry which is preliminary data.</text>
</comment>
<accession>A0A644WV33</accession>